<keyword evidence="6" id="KW-0812">Transmembrane</keyword>
<evidence type="ECO:0000313" key="13">
    <source>
        <dbReference type="EMBL" id="PQV63220.1"/>
    </source>
</evidence>
<evidence type="ECO:0000256" key="3">
    <source>
        <dbReference type="ARBA" id="ARBA00012438"/>
    </source>
</evidence>
<dbReference type="Pfam" id="PF00512">
    <property type="entry name" value="HisKA"/>
    <property type="match status" value="1"/>
</dbReference>
<dbReference type="PROSITE" id="PS50109">
    <property type="entry name" value="HIS_KIN"/>
    <property type="match status" value="1"/>
</dbReference>
<dbReference type="InterPro" id="IPR036097">
    <property type="entry name" value="HisK_dim/P_sf"/>
</dbReference>
<dbReference type="Gene3D" id="6.10.340.10">
    <property type="match status" value="1"/>
</dbReference>
<evidence type="ECO:0000256" key="1">
    <source>
        <dbReference type="ARBA" id="ARBA00000085"/>
    </source>
</evidence>
<dbReference type="PROSITE" id="PS50885">
    <property type="entry name" value="HAMP"/>
    <property type="match status" value="1"/>
</dbReference>
<dbReference type="InterPro" id="IPR005467">
    <property type="entry name" value="His_kinase_dom"/>
</dbReference>
<dbReference type="PANTHER" id="PTHR45436">
    <property type="entry name" value="SENSOR HISTIDINE KINASE YKOH"/>
    <property type="match status" value="1"/>
</dbReference>
<dbReference type="EMBL" id="NIGF01000014">
    <property type="protein sequence ID" value="PQV63220.1"/>
    <property type="molecule type" value="Genomic_DNA"/>
</dbReference>
<keyword evidence="9" id="KW-0902">Two-component regulatory system</keyword>
<dbReference type="OrthoDB" id="9812241at2"/>
<dbReference type="SUPFAM" id="SSF47384">
    <property type="entry name" value="Homodimeric domain of signal transducing histidine kinase"/>
    <property type="match status" value="1"/>
</dbReference>
<evidence type="ECO:0000313" key="14">
    <source>
        <dbReference type="Proteomes" id="UP000237684"/>
    </source>
</evidence>
<evidence type="ECO:0000256" key="6">
    <source>
        <dbReference type="ARBA" id="ARBA00022692"/>
    </source>
</evidence>
<dbReference type="GO" id="GO:0000155">
    <property type="term" value="F:phosphorelay sensor kinase activity"/>
    <property type="evidence" value="ECO:0007669"/>
    <property type="project" value="InterPro"/>
</dbReference>
<gene>
    <name evidence="13" type="ORF">B1R32_11445</name>
</gene>
<evidence type="ECO:0000259" key="12">
    <source>
        <dbReference type="PROSITE" id="PS50885"/>
    </source>
</evidence>
<evidence type="ECO:0000256" key="5">
    <source>
        <dbReference type="ARBA" id="ARBA00022679"/>
    </source>
</evidence>
<keyword evidence="4" id="KW-0597">Phosphoprotein</keyword>
<keyword evidence="8" id="KW-1133">Transmembrane helix</keyword>
<name>A0A2S8SR00_9BACT</name>
<dbReference type="InterPro" id="IPR003661">
    <property type="entry name" value="HisK_dim/P_dom"/>
</dbReference>
<feature type="domain" description="Histidine kinase" evidence="11">
    <location>
        <begin position="240"/>
        <end position="473"/>
    </location>
</feature>
<keyword evidence="5" id="KW-0808">Transferase</keyword>
<dbReference type="InterPro" id="IPR036890">
    <property type="entry name" value="HATPase_C_sf"/>
</dbReference>
<dbReference type="EC" id="2.7.13.3" evidence="3"/>
<sequence length="493" mass="54214">MQTLFGKIFLWFFFAQVLLGTAMFAVGFSQREASTPQPVRAMLGDELRWQSASAVLLARLGQLEKLEVKPSANGARTTIFWRPRAGKLAAIGKEPAPQVQALAHRAEKSATLQWMQSEELWGGAQASRLQNGTLVIVRQIPRRPHSLFGFLGDWKTKQGRVRLGISLVVMALVCYALARYITAPVARLRAATQRLTEGDLSVRVAFGARGDELIALGHDFDRMAARLEASTQSERRLLGDISHELRSPLARLSVALDLVEQTRARAQSRGETVPESTYLSAIERIQRESGRLNELIGQLLELTRLESLAEDALITPGVAKVALDGIVAEVVADAKFEARSHLCDVELLENQPCRLRGIEPLLHSAVENVVRNAVRYTAEATKVEVTLRRVEIKEAVFAVLTVRDHGLGVPEETLQDLFLPFYRVATGRDRQSGGVGLGLAIAQRALRVHGASIAARNVTGGGLEVEIRWPLPERQTVPETLSVDRDCNGESNL</sequence>
<dbReference type="Gene3D" id="3.30.565.10">
    <property type="entry name" value="Histidine kinase-like ATPase, C-terminal domain"/>
    <property type="match status" value="1"/>
</dbReference>
<dbReference type="Pfam" id="PF00672">
    <property type="entry name" value="HAMP"/>
    <property type="match status" value="1"/>
</dbReference>
<evidence type="ECO:0000256" key="10">
    <source>
        <dbReference type="ARBA" id="ARBA00023136"/>
    </source>
</evidence>
<evidence type="ECO:0000256" key="4">
    <source>
        <dbReference type="ARBA" id="ARBA00022553"/>
    </source>
</evidence>
<dbReference type="RefSeq" id="WP_106380633.1">
    <property type="nucleotide sequence ID" value="NZ_NIGF01000014.1"/>
</dbReference>
<feature type="domain" description="HAMP" evidence="12">
    <location>
        <begin position="179"/>
        <end position="232"/>
    </location>
</feature>
<evidence type="ECO:0000259" key="11">
    <source>
        <dbReference type="PROSITE" id="PS50109"/>
    </source>
</evidence>
<dbReference type="InParanoid" id="A0A2S8SR00"/>
<comment type="caution">
    <text evidence="13">The sequence shown here is derived from an EMBL/GenBank/DDBJ whole genome shotgun (WGS) entry which is preliminary data.</text>
</comment>
<dbReference type="GO" id="GO:0005886">
    <property type="term" value="C:plasma membrane"/>
    <property type="evidence" value="ECO:0007669"/>
    <property type="project" value="TreeGrafter"/>
</dbReference>
<dbReference type="PRINTS" id="PR00344">
    <property type="entry name" value="BCTRLSENSOR"/>
</dbReference>
<dbReference type="SUPFAM" id="SSF55874">
    <property type="entry name" value="ATPase domain of HSP90 chaperone/DNA topoisomerase II/histidine kinase"/>
    <property type="match status" value="1"/>
</dbReference>
<dbReference type="FunCoup" id="A0A2S8SR00">
    <property type="interactions" value="168"/>
</dbReference>
<accession>A0A2S8SR00</accession>
<keyword evidence="7 13" id="KW-0418">Kinase</keyword>
<evidence type="ECO:0000256" key="7">
    <source>
        <dbReference type="ARBA" id="ARBA00022777"/>
    </source>
</evidence>
<comment type="catalytic activity">
    <reaction evidence="1">
        <text>ATP + protein L-histidine = ADP + protein N-phospho-L-histidine.</text>
        <dbReference type="EC" id="2.7.13.3"/>
    </reaction>
</comment>
<dbReference type="SMART" id="SM00387">
    <property type="entry name" value="HATPase_c"/>
    <property type="match status" value="1"/>
</dbReference>
<reference evidence="13 14" key="1">
    <citation type="journal article" date="2018" name="Syst. Appl. Microbiol.">
        <title>Abditibacterium utsteinense sp. nov., the first cultivated member of candidate phylum FBP, isolated from ice-free Antarctic soil samples.</title>
        <authorList>
            <person name="Tahon G."/>
            <person name="Tytgat B."/>
            <person name="Lebbe L."/>
            <person name="Carlier A."/>
            <person name="Willems A."/>
        </authorList>
    </citation>
    <scope>NUCLEOTIDE SEQUENCE [LARGE SCALE GENOMIC DNA]</scope>
    <source>
        <strain evidence="13 14">LMG 29911</strain>
    </source>
</reference>
<dbReference type="InterPro" id="IPR003594">
    <property type="entry name" value="HATPase_dom"/>
</dbReference>
<dbReference type="PANTHER" id="PTHR45436:SF15">
    <property type="entry name" value="SENSOR HISTIDINE KINASE CUSS"/>
    <property type="match status" value="1"/>
</dbReference>
<organism evidence="13 14">
    <name type="scientific">Abditibacterium utsteinense</name>
    <dbReference type="NCBI Taxonomy" id="1960156"/>
    <lineage>
        <taxon>Bacteria</taxon>
        <taxon>Pseudomonadati</taxon>
        <taxon>Abditibacteriota</taxon>
        <taxon>Abditibacteriia</taxon>
        <taxon>Abditibacteriales</taxon>
        <taxon>Abditibacteriaceae</taxon>
        <taxon>Abditibacterium</taxon>
    </lineage>
</organism>
<dbReference type="InterPro" id="IPR050428">
    <property type="entry name" value="TCS_sensor_his_kinase"/>
</dbReference>
<dbReference type="InterPro" id="IPR003660">
    <property type="entry name" value="HAMP_dom"/>
</dbReference>
<dbReference type="AlphaFoldDB" id="A0A2S8SR00"/>
<evidence type="ECO:0000256" key="9">
    <source>
        <dbReference type="ARBA" id="ARBA00023012"/>
    </source>
</evidence>
<keyword evidence="10" id="KW-0472">Membrane</keyword>
<dbReference type="CDD" id="cd00082">
    <property type="entry name" value="HisKA"/>
    <property type="match status" value="1"/>
</dbReference>
<dbReference type="Gene3D" id="1.10.287.130">
    <property type="match status" value="1"/>
</dbReference>
<dbReference type="Pfam" id="PF02518">
    <property type="entry name" value="HATPase_c"/>
    <property type="match status" value="1"/>
</dbReference>
<evidence type="ECO:0000256" key="2">
    <source>
        <dbReference type="ARBA" id="ARBA00004141"/>
    </source>
</evidence>
<dbReference type="SMART" id="SM00388">
    <property type="entry name" value="HisKA"/>
    <property type="match status" value="1"/>
</dbReference>
<comment type="subcellular location">
    <subcellularLocation>
        <location evidence="2">Membrane</location>
        <topology evidence="2">Multi-pass membrane protein</topology>
    </subcellularLocation>
</comment>
<dbReference type="InterPro" id="IPR004358">
    <property type="entry name" value="Sig_transdc_His_kin-like_C"/>
</dbReference>
<protein>
    <recommendedName>
        <fullName evidence="3">histidine kinase</fullName>
        <ecNumber evidence="3">2.7.13.3</ecNumber>
    </recommendedName>
</protein>
<keyword evidence="14" id="KW-1185">Reference proteome</keyword>
<dbReference type="CDD" id="cd06225">
    <property type="entry name" value="HAMP"/>
    <property type="match status" value="1"/>
</dbReference>
<dbReference type="SMART" id="SM00304">
    <property type="entry name" value="HAMP"/>
    <property type="match status" value="1"/>
</dbReference>
<proteinExistence type="predicted"/>
<dbReference type="SUPFAM" id="SSF158472">
    <property type="entry name" value="HAMP domain-like"/>
    <property type="match status" value="1"/>
</dbReference>
<evidence type="ECO:0000256" key="8">
    <source>
        <dbReference type="ARBA" id="ARBA00022989"/>
    </source>
</evidence>
<dbReference type="Proteomes" id="UP000237684">
    <property type="component" value="Unassembled WGS sequence"/>
</dbReference>